<protein>
    <recommendedName>
        <fullName evidence="3">Outer membrane lipoprotein carrier protein LolA</fullName>
    </recommendedName>
</protein>
<dbReference type="KEGG" id="awo:Awo_c33030"/>
<dbReference type="AlphaFoldDB" id="H6LKB1"/>
<sequence length="279" mass="30392">MKTEPLQVLEHFGRNEKKKGPVSQMKRNRFLLVLLVVLSLLLISGCSSNSASKSDDSQNTAPQTATLDESLSGAALLSSLNFSYPDSLKMTTHTVITDSFDATSTTYTKGKNFRMEMDLPDIGKQITIYNAADGITYQYTEGQTTGISFSDQDMSADQGDSNLTNMEEGMTSIDDLAKAFPDNVVARVETLNGEKVIYVETTENDGQNGTVDLHMWFSTKYGVPLKTEVLSNGTVTMSTVVTDISADTIADSQFTPPADVVFTDFSSMDMDTLMDIPSP</sequence>
<evidence type="ECO:0000313" key="2">
    <source>
        <dbReference type="Proteomes" id="UP000007177"/>
    </source>
</evidence>
<reference evidence="1 2" key="2">
    <citation type="journal article" date="2012" name="PLoS ONE">
        <title>An ancient pathway combining carbon dioxide fixation with the generation and utilization of a sodium ion gradient for ATP synthesis.</title>
        <authorList>
            <person name="Poehlein A."/>
            <person name="Schmidt S."/>
            <person name="Kaster A.K."/>
            <person name="Goenrich M."/>
            <person name="Vollmers J."/>
            <person name="Thurmer A."/>
            <person name="Bertsch J."/>
            <person name="Schuchmann K."/>
            <person name="Voigt B."/>
            <person name="Hecker M."/>
            <person name="Daniel R."/>
            <person name="Thauer R.K."/>
            <person name="Gottschalk G."/>
            <person name="Muller V."/>
        </authorList>
    </citation>
    <scope>NUCLEOTIDE SEQUENCE [LARGE SCALE GENOMIC DNA]</scope>
    <source>
        <strain evidence="2">ATCC 29683 / DSM 1030 / JCM 2381 / KCTC 1655 / WB1</strain>
    </source>
</reference>
<dbReference type="EMBL" id="CP002987">
    <property type="protein sequence ID" value="AFA50031.1"/>
    <property type="molecule type" value="Genomic_DNA"/>
</dbReference>
<proteinExistence type="predicted"/>
<dbReference type="STRING" id="931626.Awo_c33030"/>
<name>H6LKB1_ACEWD</name>
<keyword evidence="2" id="KW-1185">Reference proteome</keyword>
<dbReference type="eggNOG" id="ENOG5033XKA">
    <property type="taxonomic scope" value="Bacteria"/>
</dbReference>
<reference evidence="2" key="1">
    <citation type="submission" date="2011-07" db="EMBL/GenBank/DDBJ databases">
        <title>Complete genome sequence of Acetobacterium woodii.</title>
        <authorList>
            <person name="Poehlein A."/>
            <person name="Schmidt S."/>
            <person name="Kaster A.-K."/>
            <person name="Goenrich M."/>
            <person name="Vollmers J."/>
            <person name="Thuermer A."/>
            <person name="Gottschalk G."/>
            <person name="Thauer R.K."/>
            <person name="Daniel R."/>
            <person name="Mueller V."/>
        </authorList>
    </citation>
    <scope>NUCLEOTIDE SEQUENCE [LARGE SCALE GENOMIC DNA]</scope>
    <source>
        <strain evidence="2">ATCC 29683 / DSM 1030 / JCM 2381 / KCTC 1655 / WB1</strain>
    </source>
</reference>
<dbReference type="Gene3D" id="2.50.20.10">
    <property type="entry name" value="Lipoprotein localisation LolA/LolB/LppX"/>
    <property type="match status" value="1"/>
</dbReference>
<evidence type="ECO:0008006" key="3">
    <source>
        <dbReference type="Google" id="ProtNLM"/>
    </source>
</evidence>
<dbReference type="HOGENOM" id="CLU_996137_0_0_9"/>
<evidence type="ECO:0000313" key="1">
    <source>
        <dbReference type="EMBL" id="AFA50031.1"/>
    </source>
</evidence>
<gene>
    <name evidence="1" type="ordered locus">Awo_c33030</name>
</gene>
<accession>H6LKB1</accession>
<dbReference type="Proteomes" id="UP000007177">
    <property type="component" value="Chromosome"/>
</dbReference>
<organism evidence="1 2">
    <name type="scientific">Acetobacterium woodii (strain ATCC 29683 / DSM 1030 / JCM 2381 / KCTC 1655 / WB1)</name>
    <dbReference type="NCBI Taxonomy" id="931626"/>
    <lineage>
        <taxon>Bacteria</taxon>
        <taxon>Bacillati</taxon>
        <taxon>Bacillota</taxon>
        <taxon>Clostridia</taxon>
        <taxon>Eubacteriales</taxon>
        <taxon>Eubacteriaceae</taxon>
        <taxon>Acetobacterium</taxon>
    </lineage>
</organism>